<dbReference type="AlphaFoldDB" id="A0AAW1CPL7"/>
<gene>
    <name evidence="3" type="ORF">O3M35_001719</name>
    <name evidence="2" type="ORF">O3M35_012887</name>
</gene>
<evidence type="ECO:0000313" key="2">
    <source>
        <dbReference type="EMBL" id="KAK9496908.1"/>
    </source>
</evidence>
<feature type="compositionally biased region" description="Low complexity" evidence="1">
    <location>
        <begin position="73"/>
        <end position="87"/>
    </location>
</feature>
<protein>
    <submittedName>
        <fullName evidence="3">Uncharacterized protein</fullName>
    </submittedName>
</protein>
<evidence type="ECO:0000313" key="4">
    <source>
        <dbReference type="Proteomes" id="UP001461498"/>
    </source>
</evidence>
<dbReference type="EMBL" id="JAPXFL010000010">
    <property type="protein sequence ID" value="KAK9500461.1"/>
    <property type="molecule type" value="Genomic_DNA"/>
</dbReference>
<keyword evidence="4" id="KW-1185">Reference proteome</keyword>
<sequence length="93" mass="10914">MWGTFSSSLEEESALSRWIRELRGGVHDNESKVENKVQGKSATLDRSNPIYHSEGKGLRARRAAKDKRRHSFNQRPQQQHQQQQNRHWAFNSE</sequence>
<organism evidence="3 4">
    <name type="scientific">Rhynocoris fuscipes</name>
    <dbReference type="NCBI Taxonomy" id="488301"/>
    <lineage>
        <taxon>Eukaryota</taxon>
        <taxon>Metazoa</taxon>
        <taxon>Ecdysozoa</taxon>
        <taxon>Arthropoda</taxon>
        <taxon>Hexapoda</taxon>
        <taxon>Insecta</taxon>
        <taxon>Pterygota</taxon>
        <taxon>Neoptera</taxon>
        <taxon>Paraneoptera</taxon>
        <taxon>Hemiptera</taxon>
        <taxon>Heteroptera</taxon>
        <taxon>Panheteroptera</taxon>
        <taxon>Cimicomorpha</taxon>
        <taxon>Reduviidae</taxon>
        <taxon>Harpactorinae</taxon>
        <taxon>Harpactorini</taxon>
        <taxon>Rhynocoris</taxon>
    </lineage>
</organism>
<feature type="region of interest" description="Disordered" evidence="1">
    <location>
        <begin position="30"/>
        <end position="93"/>
    </location>
</feature>
<evidence type="ECO:0000313" key="3">
    <source>
        <dbReference type="EMBL" id="KAK9500461.1"/>
    </source>
</evidence>
<name>A0AAW1CPL7_9HEMI</name>
<feature type="compositionally biased region" description="Basic residues" evidence="1">
    <location>
        <begin position="58"/>
        <end position="72"/>
    </location>
</feature>
<evidence type="ECO:0000256" key="1">
    <source>
        <dbReference type="SAM" id="MobiDB-lite"/>
    </source>
</evidence>
<reference evidence="3 4" key="1">
    <citation type="submission" date="2022-12" db="EMBL/GenBank/DDBJ databases">
        <title>Chromosome-level genome assembly of true bugs.</title>
        <authorList>
            <person name="Ma L."/>
            <person name="Li H."/>
        </authorList>
    </citation>
    <scope>NUCLEOTIDE SEQUENCE [LARGE SCALE GENOMIC DNA]</scope>
    <source>
        <strain evidence="3">Lab_2022b</strain>
    </source>
</reference>
<dbReference type="Proteomes" id="UP001461498">
    <property type="component" value="Unassembled WGS sequence"/>
</dbReference>
<proteinExistence type="predicted"/>
<accession>A0AAW1CPL7</accession>
<comment type="caution">
    <text evidence="3">The sequence shown here is derived from an EMBL/GenBank/DDBJ whole genome shotgun (WGS) entry which is preliminary data.</text>
</comment>
<dbReference type="EMBL" id="JAPXFL010000040">
    <property type="protein sequence ID" value="KAK9496908.1"/>
    <property type="molecule type" value="Genomic_DNA"/>
</dbReference>